<dbReference type="InterPro" id="IPR019617">
    <property type="entry name" value="DUF2489"/>
</dbReference>
<sequence>MSMIWVIALVVGALIVAGLAFYAGKLLWQLKVQKDTIAKLKEEQAKKLEKSRQERNGKLADSINLIAKAMKQKQCEYSEGCLRVWVLISQYSFDSEVALEQTYPGVFEMYDEVKEMPTHDARKKYSKKEIFKMDTQRWRAEERLEAQILKDCDKLLEEFKALPGSENVVFQ</sequence>
<gene>
    <name evidence="2" type="ORF">JF50_00560</name>
</gene>
<dbReference type="Proteomes" id="UP000031327">
    <property type="component" value="Unassembled WGS sequence"/>
</dbReference>
<proteinExistence type="predicted"/>
<dbReference type="OrthoDB" id="5293867at2"/>
<dbReference type="EMBL" id="JWIC01000001">
    <property type="protein sequence ID" value="KID58993.1"/>
    <property type="molecule type" value="Genomic_DNA"/>
</dbReference>
<evidence type="ECO:0000313" key="2">
    <source>
        <dbReference type="EMBL" id="KID58993.1"/>
    </source>
</evidence>
<protein>
    <submittedName>
        <fullName evidence="2">Periplasmic/membrane protein associated with</fullName>
    </submittedName>
</protein>
<feature type="domain" description="DUF2489" evidence="1">
    <location>
        <begin position="16"/>
        <end position="155"/>
    </location>
</feature>
<dbReference type="RefSeq" id="WP_039607599.1">
    <property type="nucleotide sequence ID" value="NZ_JWIC01000001.1"/>
</dbReference>
<name>A0A0C1MVN2_9GAMM</name>
<reference evidence="2 3" key="1">
    <citation type="submission" date="2014-12" db="EMBL/GenBank/DDBJ databases">
        <title>Draft Genome Sequence of Pseudoalteromonas luteoviolacea HI1.</title>
        <authorList>
            <person name="Asahina A.Y."/>
            <person name="Hadfield M.G."/>
        </authorList>
    </citation>
    <scope>NUCLEOTIDE SEQUENCE [LARGE SCALE GENOMIC DNA]</scope>
    <source>
        <strain evidence="2 3">HI1</strain>
    </source>
</reference>
<accession>A0A0C1MVN2</accession>
<dbReference type="Pfam" id="PF10675">
    <property type="entry name" value="DUF2489"/>
    <property type="match status" value="1"/>
</dbReference>
<comment type="caution">
    <text evidence="2">The sequence shown here is derived from an EMBL/GenBank/DDBJ whole genome shotgun (WGS) entry which is preliminary data.</text>
</comment>
<dbReference type="AlphaFoldDB" id="A0A0C1MVN2"/>
<evidence type="ECO:0000259" key="1">
    <source>
        <dbReference type="Pfam" id="PF10675"/>
    </source>
</evidence>
<evidence type="ECO:0000313" key="3">
    <source>
        <dbReference type="Proteomes" id="UP000031327"/>
    </source>
</evidence>
<organism evidence="2 3">
    <name type="scientific">Pseudoalteromonas luteoviolacea</name>
    <dbReference type="NCBI Taxonomy" id="43657"/>
    <lineage>
        <taxon>Bacteria</taxon>
        <taxon>Pseudomonadati</taxon>
        <taxon>Pseudomonadota</taxon>
        <taxon>Gammaproteobacteria</taxon>
        <taxon>Alteromonadales</taxon>
        <taxon>Pseudoalteromonadaceae</taxon>
        <taxon>Pseudoalteromonas</taxon>
    </lineage>
</organism>